<sequence length="278" mass="30872">MDAAMMETSLSIPMPPAVAGSFSDARPSGKCRRRLDTIYSSMADGGDSSHGCENNSDSEEDRCSDDDFETSKLGTREYWEETYQKELDTFKDIGDVGEIWFGEESMSRVLRWMDKAKIPESAAILDIGTGNGAFLVELANCGYRNLTGIDYSPASVELARNVLQAEDLTDVTVKEMDFLNSQGELKGFDVCIDKGTFDAISLNPDNTKEGKKLYVQALKDALKDNGFFAITSCNWTKEQLRERFSEGFEFVQELPTPSFKFGGKTGNNVSALIFKRVH</sequence>
<dbReference type="STRING" id="37003.ENSKMAP00000028005"/>
<evidence type="ECO:0000313" key="10">
    <source>
        <dbReference type="Ensembl" id="ENSKMAP00000028005.1"/>
    </source>
</evidence>
<dbReference type="PANTHER" id="PTHR12843:SF5">
    <property type="entry name" value="EEF1A LYSINE METHYLTRANSFERASE 2"/>
    <property type="match status" value="1"/>
</dbReference>
<dbReference type="Pfam" id="PF13847">
    <property type="entry name" value="Methyltransf_31"/>
    <property type="match status" value="1"/>
</dbReference>
<evidence type="ECO:0000256" key="7">
    <source>
        <dbReference type="HAMAP-Rule" id="MF_03188"/>
    </source>
</evidence>
<reference evidence="10" key="2">
    <citation type="submission" date="2025-09" db="UniProtKB">
        <authorList>
            <consortium name="Ensembl"/>
        </authorList>
    </citation>
    <scope>IDENTIFICATION</scope>
</reference>
<comment type="catalytic activity">
    <reaction evidence="6">
        <text>L-lysyl-[protein] + 3 S-adenosyl-L-methionine = N(6),N(6),N(6)-trimethyl-L-lysyl-[protein] + 3 S-adenosyl-L-homocysteine + 3 H(+)</text>
        <dbReference type="Rhea" id="RHEA:54192"/>
        <dbReference type="Rhea" id="RHEA-COMP:9752"/>
        <dbReference type="Rhea" id="RHEA-COMP:13826"/>
        <dbReference type="ChEBI" id="CHEBI:15378"/>
        <dbReference type="ChEBI" id="CHEBI:29969"/>
        <dbReference type="ChEBI" id="CHEBI:57856"/>
        <dbReference type="ChEBI" id="CHEBI:59789"/>
        <dbReference type="ChEBI" id="CHEBI:61961"/>
    </reaction>
    <physiologicalReaction direction="left-to-right" evidence="6">
        <dbReference type="Rhea" id="RHEA:54193"/>
    </physiologicalReaction>
</comment>
<dbReference type="GO" id="GO:0016279">
    <property type="term" value="F:protein-lysine N-methyltransferase activity"/>
    <property type="evidence" value="ECO:0007669"/>
    <property type="project" value="UniProtKB-UniRule"/>
</dbReference>
<dbReference type="CDD" id="cd02440">
    <property type="entry name" value="AdoMet_MTases"/>
    <property type="match status" value="1"/>
</dbReference>
<keyword evidence="11" id="KW-1185">Reference proteome</keyword>
<dbReference type="GO" id="GO:0032259">
    <property type="term" value="P:methylation"/>
    <property type="evidence" value="ECO:0007669"/>
    <property type="project" value="UniProtKB-KW"/>
</dbReference>
<evidence type="ECO:0000256" key="3">
    <source>
        <dbReference type="ARBA" id="ARBA00022679"/>
    </source>
</evidence>
<proteinExistence type="inferred from homology"/>
<dbReference type="AlphaFoldDB" id="A0A3Q3BEE1"/>
<keyword evidence="1 7" id="KW-0963">Cytoplasm</keyword>
<keyword evidence="5 7" id="KW-0539">Nucleus</keyword>
<keyword evidence="2 7" id="KW-0489">Methyltransferase</keyword>
<dbReference type="Proteomes" id="UP000264800">
    <property type="component" value="Unplaced"/>
</dbReference>
<dbReference type="InterPro" id="IPR029063">
    <property type="entry name" value="SAM-dependent_MTases_sf"/>
</dbReference>
<feature type="domain" description="Methyltransferase" evidence="9">
    <location>
        <begin position="122"/>
        <end position="254"/>
    </location>
</feature>
<dbReference type="FunFam" id="3.40.50.150:FF:000172">
    <property type="entry name" value="EEF1A lysine methyltransferase 2"/>
    <property type="match status" value="1"/>
</dbReference>
<dbReference type="OrthoDB" id="540004at2759"/>
<dbReference type="Ensembl" id="ENSKMAT00000028358.1">
    <property type="protein sequence ID" value="ENSKMAP00000028005.1"/>
    <property type="gene ID" value="ENSKMAG00000020780.1"/>
</dbReference>
<dbReference type="GeneTree" id="ENSGT00390000013399"/>
<name>A0A3Q3BEE1_KRYMA</name>
<comment type="function">
    <text evidence="7">Protein-lysine methyltransferase that selectively catalyzes the trimethylation of EEF1A at 'Lys-318'.</text>
</comment>
<evidence type="ECO:0000256" key="4">
    <source>
        <dbReference type="ARBA" id="ARBA00022691"/>
    </source>
</evidence>
<keyword evidence="4 7" id="KW-0949">S-adenosyl-L-methionine</keyword>
<evidence type="ECO:0000256" key="5">
    <source>
        <dbReference type="ARBA" id="ARBA00023242"/>
    </source>
</evidence>
<dbReference type="InterPro" id="IPR026635">
    <property type="entry name" value="Efm4/METTL10"/>
</dbReference>
<accession>A0A3Q3BEE1</accession>
<dbReference type="GO" id="GO:0005634">
    <property type="term" value="C:nucleus"/>
    <property type="evidence" value="ECO:0007669"/>
    <property type="project" value="UniProtKB-SubCell"/>
</dbReference>
<feature type="region of interest" description="Disordered" evidence="8">
    <location>
        <begin position="40"/>
        <end position="69"/>
    </location>
</feature>
<organism evidence="10 11">
    <name type="scientific">Kryptolebias marmoratus</name>
    <name type="common">Mangrove killifish</name>
    <name type="synonym">Rivulus marmoratus</name>
    <dbReference type="NCBI Taxonomy" id="37003"/>
    <lineage>
        <taxon>Eukaryota</taxon>
        <taxon>Metazoa</taxon>
        <taxon>Chordata</taxon>
        <taxon>Craniata</taxon>
        <taxon>Vertebrata</taxon>
        <taxon>Euteleostomi</taxon>
        <taxon>Actinopterygii</taxon>
        <taxon>Neopterygii</taxon>
        <taxon>Teleostei</taxon>
        <taxon>Neoteleostei</taxon>
        <taxon>Acanthomorphata</taxon>
        <taxon>Ovalentaria</taxon>
        <taxon>Atherinomorphae</taxon>
        <taxon>Cyprinodontiformes</taxon>
        <taxon>Rivulidae</taxon>
        <taxon>Kryptolebias</taxon>
    </lineage>
</organism>
<dbReference type="PANTHER" id="PTHR12843">
    <property type="entry name" value="PROTEIN-LYSINE N-METHYLTRANSFERASE METTL10"/>
    <property type="match status" value="1"/>
</dbReference>
<dbReference type="EC" id="2.1.1.-" evidence="7"/>
<dbReference type="RefSeq" id="XP_017287694.2">
    <property type="nucleotide sequence ID" value="XM_017432205.3"/>
</dbReference>
<evidence type="ECO:0000256" key="6">
    <source>
        <dbReference type="ARBA" id="ARBA00049497"/>
    </source>
</evidence>
<evidence type="ECO:0000256" key="2">
    <source>
        <dbReference type="ARBA" id="ARBA00022603"/>
    </source>
</evidence>
<dbReference type="HAMAP" id="MF_03188">
    <property type="entry name" value="Methyltr_EFM4"/>
    <property type="match status" value="1"/>
</dbReference>
<dbReference type="GO" id="GO:0005737">
    <property type="term" value="C:cytoplasm"/>
    <property type="evidence" value="ECO:0007669"/>
    <property type="project" value="UniProtKB-SubCell"/>
</dbReference>
<evidence type="ECO:0000313" key="11">
    <source>
        <dbReference type="Proteomes" id="UP000264800"/>
    </source>
</evidence>
<dbReference type="SUPFAM" id="SSF53335">
    <property type="entry name" value="S-adenosyl-L-methionine-dependent methyltransferases"/>
    <property type="match status" value="1"/>
</dbReference>
<feature type="compositionally biased region" description="Acidic residues" evidence="8">
    <location>
        <begin position="56"/>
        <end position="68"/>
    </location>
</feature>
<dbReference type="InterPro" id="IPR025714">
    <property type="entry name" value="Methyltranfer_dom"/>
</dbReference>
<protein>
    <recommendedName>
        <fullName evidence="7">EEF1A lysine methyltransferase 2</fullName>
        <ecNumber evidence="7">2.1.1.-</ecNumber>
    </recommendedName>
    <alternativeName>
        <fullName evidence="7">Methyltransferase-like protein 10</fullName>
    </alternativeName>
    <alternativeName>
        <fullName evidence="7">Protein-lysine N-methyltransferase METTL10</fullName>
    </alternativeName>
</protein>
<comment type="similarity">
    <text evidence="7">Belongs to the class I-like SAM-binding methyltransferase superfamily. EFM4 family.</text>
</comment>
<evidence type="ECO:0000259" key="9">
    <source>
        <dbReference type="Pfam" id="PF13847"/>
    </source>
</evidence>
<evidence type="ECO:0000256" key="8">
    <source>
        <dbReference type="SAM" id="MobiDB-lite"/>
    </source>
</evidence>
<keyword evidence="3 7" id="KW-0808">Transferase</keyword>
<dbReference type="Gene3D" id="3.40.50.150">
    <property type="entry name" value="Vaccinia Virus protein VP39"/>
    <property type="match status" value="1"/>
</dbReference>
<comment type="subcellular location">
    <subcellularLocation>
        <location evidence="7">Cytoplasm</location>
    </subcellularLocation>
    <subcellularLocation>
        <location evidence="7">Nucleus</location>
    </subcellularLocation>
</comment>
<gene>
    <name evidence="7" type="primary">EEF1AKMT2</name>
    <name evidence="7" type="synonym">METTL10</name>
</gene>
<evidence type="ECO:0000256" key="1">
    <source>
        <dbReference type="ARBA" id="ARBA00022490"/>
    </source>
</evidence>
<reference evidence="10" key="1">
    <citation type="submission" date="2025-08" db="UniProtKB">
        <authorList>
            <consortium name="Ensembl"/>
        </authorList>
    </citation>
    <scope>IDENTIFICATION</scope>
</reference>
<dbReference type="OMA" id="PTPSFQF"/>
<dbReference type="GeneID" id="108245354"/>